<proteinExistence type="predicted"/>
<evidence type="ECO:0000313" key="2">
    <source>
        <dbReference type="EMBL" id="MBF4163056.1"/>
    </source>
</evidence>
<dbReference type="Pfam" id="PF07179">
    <property type="entry name" value="SseB"/>
    <property type="match status" value="1"/>
</dbReference>
<dbReference type="RefSeq" id="WP_194504319.1">
    <property type="nucleotide sequence ID" value="NZ_JADIVZ010000009.1"/>
</dbReference>
<dbReference type="Proteomes" id="UP000656804">
    <property type="component" value="Unassembled WGS sequence"/>
</dbReference>
<dbReference type="AlphaFoldDB" id="A0A930Y8H0"/>
<gene>
    <name evidence="2" type="ORF">ISG29_15275</name>
</gene>
<dbReference type="EMBL" id="JADIVZ010000009">
    <property type="protein sequence ID" value="MBF4163056.1"/>
    <property type="molecule type" value="Genomic_DNA"/>
</dbReference>
<evidence type="ECO:0000259" key="1">
    <source>
        <dbReference type="Pfam" id="PF07179"/>
    </source>
</evidence>
<dbReference type="InterPro" id="IPR009839">
    <property type="entry name" value="SseB_N"/>
</dbReference>
<feature type="domain" description="SseB protein N-terminal" evidence="1">
    <location>
        <begin position="24"/>
        <end position="147"/>
    </location>
</feature>
<name>A0A930Y8H0_9ACTN</name>
<evidence type="ECO:0000313" key="3">
    <source>
        <dbReference type="Proteomes" id="UP000656804"/>
    </source>
</evidence>
<organism evidence="2 3">
    <name type="scientific">Nocardioides acrostichi</name>
    <dbReference type="NCBI Taxonomy" id="2784339"/>
    <lineage>
        <taxon>Bacteria</taxon>
        <taxon>Bacillati</taxon>
        <taxon>Actinomycetota</taxon>
        <taxon>Actinomycetes</taxon>
        <taxon>Propionibacteriales</taxon>
        <taxon>Nocardioidaceae</taxon>
        <taxon>Nocardioides</taxon>
    </lineage>
</organism>
<sequence>MDDGGRRLLGSGFPGDLGAADPALERALADYHRAPGADAHARVVAALASARLLVPVVAVLGESEVDAAGLVSDKSSEMAAVLLTGRDGRRALLAFSGMTPLRAWRADARPVPVTARDAARSALQEGADALVVDVAGPALLVVERADLEGLARDWQVAWMDGSAVWLAPDDSESGNES</sequence>
<protein>
    <submittedName>
        <fullName evidence="2">SseB family protein</fullName>
    </submittedName>
</protein>
<keyword evidence="3" id="KW-1185">Reference proteome</keyword>
<comment type="caution">
    <text evidence="2">The sequence shown here is derived from an EMBL/GenBank/DDBJ whole genome shotgun (WGS) entry which is preliminary data.</text>
</comment>
<reference evidence="2" key="1">
    <citation type="submission" date="2020-11" db="EMBL/GenBank/DDBJ databases">
        <title>Nocardioides sp. CBS4Y-1, whole genome shotgun sequence.</title>
        <authorList>
            <person name="Tuo L."/>
        </authorList>
    </citation>
    <scope>NUCLEOTIDE SEQUENCE</scope>
    <source>
        <strain evidence="2">CBS4Y-1</strain>
    </source>
</reference>
<accession>A0A930Y8H0</accession>